<feature type="domain" description="Histidine kinase" evidence="7">
    <location>
        <begin position="23"/>
        <end position="233"/>
    </location>
</feature>
<sequence>LYKLELVLAKEHELKTIGVLAAAAAHSLSTPLSTIKVVAKELEKEIGNQPKYSKDINLLLSESIRCGEILKKLSMAPIKKDDFFETVKLENLLIEITNSFKEISNKNFLIKSENNKFDPTVQRKAELTYGLRNFIGNASKFSKSLVEIKIESDKEATLIKVCDDGPGFSEDIKNFLGEPYIHSKNPAVNSKAGLGLGIFIGKTLLERMKANVNFGRSPNIKGAMVTIEWETKNLLSI</sequence>
<evidence type="ECO:0000259" key="7">
    <source>
        <dbReference type="PROSITE" id="PS50109"/>
    </source>
</evidence>
<keyword evidence="4" id="KW-0547">Nucleotide-binding</keyword>
<name>A0A382MJG4_9ZZZZ</name>
<dbReference type="Gene3D" id="3.30.565.10">
    <property type="entry name" value="Histidine kinase-like ATPase, C-terminal domain"/>
    <property type="match status" value="1"/>
</dbReference>
<evidence type="ECO:0000256" key="5">
    <source>
        <dbReference type="ARBA" id="ARBA00022777"/>
    </source>
</evidence>
<reference evidence="8" key="1">
    <citation type="submission" date="2018-05" db="EMBL/GenBank/DDBJ databases">
        <authorList>
            <person name="Lanie J.A."/>
            <person name="Ng W.-L."/>
            <person name="Kazmierczak K.M."/>
            <person name="Andrzejewski T.M."/>
            <person name="Davidsen T.M."/>
            <person name="Wayne K.J."/>
            <person name="Tettelin H."/>
            <person name="Glass J.I."/>
            <person name="Rusch D."/>
            <person name="Podicherti R."/>
            <person name="Tsui H.-C.T."/>
            <person name="Winkler M.E."/>
        </authorList>
    </citation>
    <scope>NUCLEOTIDE SEQUENCE</scope>
</reference>
<evidence type="ECO:0000256" key="2">
    <source>
        <dbReference type="ARBA" id="ARBA00012438"/>
    </source>
</evidence>
<dbReference type="AlphaFoldDB" id="A0A382MJG4"/>
<gene>
    <name evidence="8" type="ORF">METZ01_LOCUS301109</name>
</gene>
<accession>A0A382MJG4</accession>
<dbReference type="GO" id="GO:0000155">
    <property type="term" value="F:phosphorelay sensor kinase activity"/>
    <property type="evidence" value="ECO:0007669"/>
    <property type="project" value="TreeGrafter"/>
</dbReference>
<organism evidence="8">
    <name type="scientific">marine metagenome</name>
    <dbReference type="NCBI Taxonomy" id="408172"/>
    <lineage>
        <taxon>unclassified sequences</taxon>
        <taxon>metagenomes</taxon>
        <taxon>ecological metagenomes</taxon>
    </lineage>
</organism>
<evidence type="ECO:0000256" key="1">
    <source>
        <dbReference type="ARBA" id="ARBA00000085"/>
    </source>
</evidence>
<feature type="non-terminal residue" evidence="8">
    <location>
        <position position="1"/>
    </location>
</feature>
<dbReference type="SMART" id="SM00387">
    <property type="entry name" value="HATPase_c"/>
    <property type="match status" value="1"/>
</dbReference>
<dbReference type="GO" id="GO:0005886">
    <property type="term" value="C:plasma membrane"/>
    <property type="evidence" value="ECO:0007669"/>
    <property type="project" value="TreeGrafter"/>
</dbReference>
<evidence type="ECO:0000313" key="8">
    <source>
        <dbReference type="EMBL" id="SVC48255.1"/>
    </source>
</evidence>
<dbReference type="PANTHER" id="PTHR44936">
    <property type="entry name" value="SENSOR PROTEIN CREC"/>
    <property type="match status" value="1"/>
</dbReference>
<dbReference type="EMBL" id="UINC01093659">
    <property type="protein sequence ID" value="SVC48255.1"/>
    <property type="molecule type" value="Genomic_DNA"/>
</dbReference>
<dbReference type="SUPFAM" id="SSF55874">
    <property type="entry name" value="ATPase domain of HSP90 chaperone/DNA topoisomerase II/histidine kinase"/>
    <property type="match status" value="1"/>
</dbReference>
<proteinExistence type="predicted"/>
<keyword evidence="3" id="KW-0808">Transferase</keyword>
<keyword evidence="5" id="KW-0418">Kinase</keyword>
<keyword evidence="6" id="KW-0067">ATP-binding</keyword>
<dbReference type="EC" id="2.7.13.3" evidence="2"/>
<protein>
    <recommendedName>
        <fullName evidence="2">histidine kinase</fullName>
        <ecNumber evidence="2">2.7.13.3</ecNumber>
    </recommendedName>
</protein>
<dbReference type="InterPro" id="IPR050980">
    <property type="entry name" value="2C_sensor_his_kinase"/>
</dbReference>
<dbReference type="CDD" id="cd00075">
    <property type="entry name" value="HATPase"/>
    <property type="match status" value="1"/>
</dbReference>
<dbReference type="GO" id="GO:0005524">
    <property type="term" value="F:ATP binding"/>
    <property type="evidence" value="ECO:0007669"/>
    <property type="project" value="UniProtKB-KW"/>
</dbReference>
<dbReference type="InterPro" id="IPR005467">
    <property type="entry name" value="His_kinase_dom"/>
</dbReference>
<dbReference type="InterPro" id="IPR003594">
    <property type="entry name" value="HATPase_dom"/>
</dbReference>
<dbReference type="Gene3D" id="1.10.287.130">
    <property type="match status" value="1"/>
</dbReference>
<evidence type="ECO:0000256" key="4">
    <source>
        <dbReference type="ARBA" id="ARBA00022741"/>
    </source>
</evidence>
<dbReference type="PANTHER" id="PTHR44936:SF10">
    <property type="entry name" value="SENSOR PROTEIN RSTB"/>
    <property type="match status" value="1"/>
</dbReference>
<comment type="catalytic activity">
    <reaction evidence="1">
        <text>ATP + protein L-histidine = ADP + protein N-phospho-L-histidine.</text>
        <dbReference type="EC" id="2.7.13.3"/>
    </reaction>
</comment>
<dbReference type="InterPro" id="IPR036890">
    <property type="entry name" value="HATPase_C_sf"/>
</dbReference>
<dbReference type="PROSITE" id="PS50109">
    <property type="entry name" value="HIS_KIN"/>
    <property type="match status" value="1"/>
</dbReference>
<dbReference type="Pfam" id="PF02518">
    <property type="entry name" value="HATPase_c"/>
    <property type="match status" value="1"/>
</dbReference>
<evidence type="ECO:0000256" key="6">
    <source>
        <dbReference type="ARBA" id="ARBA00022840"/>
    </source>
</evidence>
<evidence type="ECO:0000256" key="3">
    <source>
        <dbReference type="ARBA" id="ARBA00022679"/>
    </source>
</evidence>